<evidence type="ECO:0000313" key="1">
    <source>
        <dbReference type="EMBL" id="SUL32281.1"/>
    </source>
</evidence>
<protein>
    <submittedName>
        <fullName evidence="1">Transcriptional regulator</fullName>
    </submittedName>
</protein>
<organism evidence="1 2">
    <name type="scientific">Staphylococcus aureus</name>
    <dbReference type="NCBI Taxonomy" id="1280"/>
    <lineage>
        <taxon>Bacteria</taxon>
        <taxon>Bacillati</taxon>
        <taxon>Bacillota</taxon>
        <taxon>Bacilli</taxon>
        <taxon>Bacillales</taxon>
        <taxon>Staphylococcaceae</taxon>
        <taxon>Staphylococcus</taxon>
    </lineage>
</organism>
<proteinExistence type="predicted"/>
<evidence type="ECO:0000313" key="2">
    <source>
        <dbReference type="Proteomes" id="UP000254116"/>
    </source>
</evidence>
<sequence length="39" mass="4339">MLVVAVRDKSSHQEVHENNSAYEEIDITHFAEASKGPKA</sequence>
<reference evidence="1 2" key="1">
    <citation type="submission" date="2018-06" db="EMBL/GenBank/DDBJ databases">
        <authorList>
            <consortium name="Pathogen Informatics"/>
            <person name="Doyle S."/>
        </authorList>
    </citation>
    <scope>NUCLEOTIDE SEQUENCE [LARGE SCALE GENOMIC DNA]</scope>
    <source>
        <strain evidence="1 2">NCTC10702</strain>
    </source>
</reference>
<dbReference type="AlphaFoldDB" id="A0A380EG08"/>
<gene>
    <name evidence="1" type="ORF">NCTC10702_00727</name>
</gene>
<dbReference type="Proteomes" id="UP000254116">
    <property type="component" value="Unassembled WGS sequence"/>
</dbReference>
<name>A0A380EG08_STAAU</name>
<dbReference type="EMBL" id="UHBY01000003">
    <property type="protein sequence ID" value="SUL32281.1"/>
    <property type="molecule type" value="Genomic_DNA"/>
</dbReference>
<accession>A0A380EG08</accession>